<name>A0A6H0XP44_9PEZI</name>
<dbReference type="Pfam" id="PF12896">
    <property type="entry name" value="ANAPC4"/>
    <property type="match status" value="1"/>
</dbReference>
<dbReference type="InterPro" id="IPR024977">
    <property type="entry name" value="Apc4-like_WD40_dom"/>
</dbReference>
<evidence type="ECO:0000256" key="1">
    <source>
        <dbReference type="ARBA" id="ARBA00016067"/>
    </source>
</evidence>
<gene>
    <name evidence="8" type="ORF">AMS68_002049</name>
</gene>
<feature type="domain" description="Anaphase-promoting complex subunit 4 long" evidence="7">
    <location>
        <begin position="283"/>
        <end position="477"/>
    </location>
</feature>
<organism evidence="8 9">
    <name type="scientific">Peltaster fructicola</name>
    <dbReference type="NCBI Taxonomy" id="286661"/>
    <lineage>
        <taxon>Eukaryota</taxon>
        <taxon>Fungi</taxon>
        <taxon>Dikarya</taxon>
        <taxon>Ascomycota</taxon>
        <taxon>Pezizomycotina</taxon>
        <taxon>Dothideomycetes</taxon>
        <taxon>Dothideomycetes incertae sedis</taxon>
        <taxon>Peltaster</taxon>
    </lineage>
</organism>
<evidence type="ECO:0000256" key="2">
    <source>
        <dbReference type="ARBA" id="ARBA00022618"/>
    </source>
</evidence>
<dbReference type="SUPFAM" id="SSF50978">
    <property type="entry name" value="WD40 repeat-like"/>
    <property type="match status" value="1"/>
</dbReference>
<dbReference type="GO" id="GO:0051301">
    <property type="term" value="P:cell division"/>
    <property type="evidence" value="ECO:0007669"/>
    <property type="project" value="UniProtKB-KW"/>
</dbReference>
<evidence type="ECO:0000313" key="9">
    <source>
        <dbReference type="Proteomes" id="UP000503462"/>
    </source>
</evidence>
<dbReference type="GO" id="GO:0005680">
    <property type="term" value="C:anaphase-promoting complex"/>
    <property type="evidence" value="ECO:0007669"/>
    <property type="project" value="InterPro"/>
</dbReference>
<dbReference type="InterPro" id="IPR036322">
    <property type="entry name" value="WD40_repeat_dom_sf"/>
</dbReference>
<keyword evidence="5" id="KW-0131">Cell cycle</keyword>
<dbReference type="AlphaFoldDB" id="A0A6H0XP44"/>
<evidence type="ECO:0000256" key="4">
    <source>
        <dbReference type="ARBA" id="ARBA00022786"/>
    </source>
</evidence>
<dbReference type="PANTHER" id="PTHR13260:SF0">
    <property type="entry name" value="ANAPHASE-PROMOTING COMPLEX SUBUNIT 4"/>
    <property type="match status" value="1"/>
</dbReference>
<keyword evidence="9" id="KW-1185">Reference proteome</keyword>
<evidence type="ECO:0000256" key="3">
    <source>
        <dbReference type="ARBA" id="ARBA00022776"/>
    </source>
</evidence>
<accession>A0A6H0XP44</accession>
<evidence type="ECO:0000256" key="5">
    <source>
        <dbReference type="ARBA" id="ARBA00023306"/>
    </source>
</evidence>
<dbReference type="GO" id="GO:0070979">
    <property type="term" value="P:protein K11-linked ubiquitination"/>
    <property type="evidence" value="ECO:0007669"/>
    <property type="project" value="TreeGrafter"/>
</dbReference>
<dbReference type="OrthoDB" id="10266042at2759"/>
<proteinExistence type="predicted"/>
<dbReference type="Pfam" id="PF12894">
    <property type="entry name" value="ANAPC4_WD40"/>
    <property type="match status" value="1"/>
</dbReference>
<dbReference type="PANTHER" id="PTHR13260">
    <property type="entry name" value="ANAPHASE PROMOTING COMPLEX SUBUNIT 4 APC4"/>
    <property type="match status" value="1"/>
</dbReference>
<dbReference type="GO" id="GO:0031145">
    <property type="term" value="P:anaphase-promoting complex-dependent catabolic process"/>
    <property type="evidence" value="ECO:0007669"/>
    <property type="project" value="InterPro"/>
</dbReference>
<protein>
    <recommendedName>
        <fullName evidence="1">Anaphase-promoting complex subunit 4</fullName>
    </recommendedName>
</protein>
<sequence length="725" mass="80071">MASQTFVMSFDRAFMAYVLRAMQKLHLAELSRHTFAKAIEAEKTVICSPHELIAVVTFAHDVVVYRLNGQIAFTIKNPDDDDGDVEDDDRLRVARAEWSPDGRRLAIAWSDGSWRIHEAEKGDPVFEGTVREDDDAVVLGMSWQQHLVQMPEKQAGYRTSATLSADFPREVTLFDITDVLPRLSALPAHGLRMSTEGAKFAHQSSTDGIFAMPATQGRDGTAEVLLIHVSNGTIRIMLNGTSHVGTVEVSQNVINARYASTASSGTHALLAAPEAATLHLELLDLPLDDLNGAVLHLTSHSTMQLCSLLQYIRRTTQCILHDYTTGTAMPDRMVNNISMTLEDNPASACTLSSALLHLAMTGQFQPDVLEWLTDIVKDTGLKRWDTSINTMYASIQTHLHSHILPAIDRMTIAASKLRGLARFHQGSAAFTPDEQLFSTIIDKSDSLRETALRGLQICIGEWASWRVFSRWLKMQIEVASAGPNTKEAAETEEREGLGIDFALVVQYTQTVLRNGSELRSYVTGKAEDNLSSIVASTDAAIGEALMSITNWQGRFFTTARSLTLDHAGEALADMRLRSASEGSLSVDMTTIDQESVVSLRSYSIPNTGTKATRLEATPKQLRAKVFLAKMYRSGRHLLCLEQSSPSEDYPFQGLQLATYDLTNKRASVLHHFDNKNYAKPEQIMVGGRDGKEFCVVVGEACRSLTILDLYDRSAFTIKREDPEAV</sequence>
<dbReference type="GO" id="GO:0034399">
    <property type="term" value="C:nuclear periphery"/>
    <property type="evidence" value="ECO:0007669"/>
    <property type="project" value="TreeGrafter"/>
</dbReference>
<reference evidence="8 9" key="1">
    <citation type="journal article" date="2016" name="Sci. Rep.">
        <title>Peltaster fructicola genome reveals evolution from an invasive phytopathogen to an ectophytic parasite.</title>
        <authorList>
            <person name="Xu C."/>
            <person name="Chen H."/>
            <person name="Gleason M.L."/>
            <person name="Xu J.R."/>
            <person name="Liu H."/>
            <person name="Zhang R."/>
            <person name="Sun G."/>
        </authorList>
    </citation>
    <scope>NUCLEOTIDE SEQUENCE [LARGE SCALE GENOMIC DNA]</scope>
    <source>
        <strain evidence="8 9">LNHT1506</strain>
    </source>
</reference>
<feature type="domain" description="Anaphase-promoting complex subunit 4-like WD40" evidence="6">
    <location>
        <begin position="47"/>
        <end position="145"/>
    </location>
</feature>
<dbReference type="InterPro" id="IPR024789">
    <property type="entry name" value="APC4"/>
</dbReference>
<evidence type="ECO:0000313" key="8">
    <source>
        <dbReference type="EMBL" id="QIW96531.1"/>
    </source>
</evidence>
<dbReference type="EMBL" id="CP051139">
    <property type="protein sequence ID" value="QIW96531.1"/>
    <property type="molecule type" value="Genomic_DNA"/>
</dbReference>
<keyword evidence="2" id="KW-0132">Cell division</keyword>
<keyword evidence="3" id="KW-0498">Mitosis</keyword>
<evidence type="ECO:0000259" key="7">
    <source>
        <dbReference type="Pfam" id="PF12896"/>
    </source>
</evidence>
<dbReference type="Proteomes" id="UP000503462">
    <property type="component" value="Chromosome 1"/>
</dbReference>
<keyword evidence="4" id="KW-0833">Ubl conjugation pathway</keyword>
<evidence type="ECO:0000259" key="6">
    <source>
        <dbReference type="Pfam" id="PF12894"/>
    </source>
</evidence>
<dbReference type="InterPro" id="IPR024790">
    <property type="entry name" value="APC4_long_dom"/>
</dbReference>